<name>A0ABT4A901_9BACT</name>
<evidence type="ECO:0000313" key="2">
    <source>
        <dbReference type="EMBL" id="MCY1077811.1"/>
    </source>
</evidence>
<dbReference type="Proteomes" id="UP001207654">
    <property type="component" value="Unassembled WGS sequence"/>
</dbReference>
<dbReference type="PANTHER" id="PTHR43571:SF1">
    <property type="entry name" value="NADP-SPECIFIC GLUTAMATE DEHYDROGENASE 1-RELATED"/>
    <property type="match status" value="1"/>
</dbReference>
<feature type="domain" description="Glutamate/phenylalanine/leucine/valine/L-tryptophan dehydrogenase C-terminal" evidence="1">
    <location>
        <begin position="8"/>
        <end position="101"/>
    </location>
</feature>
<dbReference type="EMBL" id="JAPNKA010000001">
    <property type="protein sequence ID" value="MCY1077811.1"/>
    <property type="molecule type" value="Genomic_DNA"/>
</dbReference>
<organism evidence="2 3">
    <name type="scientific">Archangium lansingense</name>
    <dbReference type="NCBI Taxonomy" id="2995310"/>
    <lineage>
        <taxon>Bacteria</taxon>
        <taxon>Pseudomonadati</taxon>
        <taxon>Myxococcota</taxon>
        <taxon>Myxococcia</taxon>
        <taxon>Myxococcales</taxon>
        <taxon>Cystobacterineae</taxon>
        <taxon>Archangiaceae</taxon>
        <taxon>Archangium</taxon>
    </lineage>
</organism>
<protein>
    <recommendedName>
        <fullName evidence="1">Glutamate/phenylalanine/leucine/valine/L-tryptophan dehydrogenase C-terminal domain-containing protein</fullName>
    </recommendedName>
</protein>
<dbReference type="Gene3D" id="3.40.50.720">
    <property type="entry name" value="NAD(P)-binding Rossmann-like Domain"/>
    <property type="match status" value="1"/>
</dbReference>
<dbReference type="Pfam" id="PF00208">
    <property type="entry name" value="ELFV_dehydrog"/>
    <property type="match status" value="1"/>
</dbReference>
<evidence type="ECO:0000313" key="3">
    <source>
        <dbReference type="Proteomes" id="UP001207654"/>
    </source>
</evidence>
<gene>
    <name evidence="2" type="ORF">OV287_25400</name>
</gene>
<dbReference type="InterPro" id="IPR036291">
    <property type="entry name" value="NAD(P)-bd_dom_sf"/>
</dbReference>
<accession>A0ABT4A901</accession>
<dbReference type="InterPro" id="IPR050724">
    <property type="entry name" value="Glu_Leu_Phe_Val_DH"/>
</dbReference>
<comment type="caution">
    <text evidence="2">The sequence shown here is derived from an EMBL/GenBank/DDBJ whole genome shotgun (WGS) entry which is preliminary data.</text>
</comment>
<dbReference type="SUPFAM" id="SSF51735">
    <property type="entry name" value="NAD(P)-binding Rossmann-fold domains"/>
    <property type="match status" value="1"/>
</dbReference>
<dbReference type="InterPro" id="IPR006096">
    <property type="entry name" value="Glu/Leu/Phe/Val/Trp_DH_C"/>
</dbReference>
<evidence type="ECO:0000259" key="1">
    <source>
        <dbReference type="Pfam" id="PF00208"/>
    </source>
</evidence>
<dbReference type="PANTHER" id="PTHR43571">
    <property type="entry name" value="NADP-SPECIFIC GLUTAMATE DEHYDROGENASE 1-RELATED"/>
    <property type="match status" value="1"/>
</dbReference>
<keyword evidence="3" id="KW-1185">Reference proteome</keyword>
<sequence>MPRQLHPHPIACSDSSGHLVDEAGIDLALLKQVKEVERARIREYAARRASARFVPDASVWEVGGQIALPCATQNEIDGPTAGKLVARGCLAVGEGANMHYDVSA</sequence>
<dbReference type="RefSeq" id="WP_267536620.1">
    <property type="nucleotide sequence ID" value="NZ_JAPNKA010000001.1"/>
</dbReference>
<proteinExistence type="predicted"/>
<reference evidence="2 3" key="1">
    <citation type="submission" date="2022-11" db="EMBL/GenBank/DDBJ databases">
        <title>Minimal conservation of predation-associated metabolite biosynthetic gene clusters underscores biosynthetic potential of Myxococcota including descriptions for ten novel species: Archangium lansinium sp. nov., Myxococcus landrumus sp. nov., Nannocystis bai.</title>
        <authorList>
            <person name="Ahearne A."/>
            <person name="Stevens C."/>
            <person name="Phillips K."/>
        </authorList>
    </citation>
    <scope>NUCLEOTIDE SEQUENCE [LARGE SCALE GENOMIC DNA]</scope>
    <source>
        <strain evidence="2 3">MIWBW</strain>
    </source>
</reference>